<evidence type="ECO:0000313" key="1">
    <source>
        <dbReference type="EMBL" id="JAI50105.1"/>
    </source>
</evidence>
<dbReference type="EMBL" id="GDHF01002209">
    <property type="protein sequence ID" value="JAI50105.1"/>
    <property type="molecule type" value="Transcribed_RNA"/>
</dbReference>
<proteinExistence type="predicted"/>
<dbReference type="AlphaFoldDB" id="A0A0K8WGV4"/>
<reference evidence="1" key="1">
    <citation type="submission" date="2015-06" db="EMBL/GenBank/DDBJ databases">
        <authorList>
            <person name="Hoefler B.C."/>
            <person name="Straight P.D."/>
        </authorList>
    </citation>
    <scope>NUCLEOTIDE SEQUENCE</scope>
</reference>
<sequence length="388" mass="43201">MDLPEQFLMLKLNAKNEMSSANATSNLNSTGNEHFVLRSNEVKAINCSDLNSKNDGEMQGEPTGEIEKINKYVICGIDGPKRVGPLVPPKPYKKKQNYPEVSLRCVTDQVCKANYSKQMDSTSNTLHKSSRSATLDIPAILDQQLAALTHHKRQLEKKTICLSQQNPPEKLISDAIHFPKSSSYTLETDDCTSNIIYSKPHIFSSHVDSTSIVANVSESPSDTEIVLSDLSQTNSSKYINQKLDANLIKNQDNDEIIHMRSKVSSKIFCEETEKESVVDVPQSHELSIDVIEGTLECSNHQSEEILPPPSPVSSSYSELRKATTVLKKTFLPCYVKNHESKVNCNNSNIHALCGPYMNVTCSNDFNSYCATLQEDFSIWATVMTLKQS</sequence>
<gene>
    <name evidence="1" type="ORF">c4_g12_i7</name>
</gene>
<name>A0A0K8WGV4_BACLA</name>
<organism evidence="1">
    <name type="scientific">Bactrocera latifrons</name>
    <name type="common">Malaysian fruit fly</name>
    <name type="synonym">Chaetodacus latifrons</name>
    <dbReference type="NCBI Taxonomy" id="174628"/>
    <lineage>
        <taxon>Eukaryota</taxon>
        <taxon>Metazoa</taxon>
        <taxon>Ecdysozoa</taxon>
        <taxon>Arthropoda</taxon>
        <taxon>Hexapoda</taxon>
        <taxon>Insecta</taxon>
        <taxon>Pterygota</taxon>
        <taxon>Neoptera</taxon>
        <taxon>Endopterygota</taxon>
        <taxon>Diptera</taxon>
        <taxon>Brachycera</taxon>
        <taxon>Muscomorpha</taxon>
        <taxon>Tephritoidea</taxon>
        <taxon>Tephritidae</taxon>
        <taxon>Bactrocera</taxon>
        <taxon>Bactrocera</taxon>
    </lineage>
</organism>
<protein>
    <submittedName>
        <fullName evidence="1">Uncharacterized protein</fullName>
    </submittedName>
</protein>
<accession>A0A0K8WGV4</accession>
<dbReference type="OrthoDB" id="25414at2759"/>